<comment type="caution">
    <text evidence="2">The sequence shown here is derived from an EMBL/GenBank/DDBJ whole genome shotgun (WGS) entry which is preliminary data.</text>
</comment>
<dbReference type="Pfam" id="PF13416">
    <property type="entry name" value="SBP_bac_8"/>
    <property type="match status" value="1"/>
</dbReference>
<name>A0ABP7DI56_9MICC</name>
<feature type="signal peptide" evidence="1">
    <location>
        <begin position="1"/>
        <end position="37"/>
    </location>
</feature>
<sequence length="439" mass="47335">MSRGKNSQRRGPVFGGRRLAKAAAIAAVSALALTACGGGGEAAEGEGGKVTLRFTWWGSDSRADTTNKIIEAYEAQNPDVDIKGEYGDWSGYWDKLATQVASNEAPDIIQMDDKYLREYADRGALLDLEGVDVSKFDEGAVENGRTDDGMFGVTTGINAMVLMANPALFEEAGLELPDDTTWTWEDYAEITQQITEGVEGKYGATGPNEPAGLQIWLRQDGKSLTTDQGELGFEEADLESYFQHHLDLLKNGSYPQASVIAEDQSPGPDQSLTGTGGAALGMWWTNQLSALSGSAGVDLVPLRMPTHTGDSKDAGLWYKSSMLMSGSAQTEHPEEVKDFIDFFVNSQEAGELNLTDRGLPSNSDVREQVIGSLEGPDATSAEFIADIEDELGPQEAVPAMGFSELQDIIYRYELEVFFERQSPADAAKKAHQEMAAAIG</sequence>
<dbReference type="InterPro" id="IPR006059">
    <property type="entry name" value="SBP"/>
</dbReference>
<dbReference type="Proteomes" id="UP001501536">
    <property type="component" value="Unassembled WGS sequence"/>
</dbReference>
<dbReference type="RefSeq" id="WP_344883062.1">
    <property type="nucleotide sequence ID" value="NZ_BAABCJ010000002.1"/>
</dbReference>
<dbReference type="PANTHER" id="PTHR43649">
    <property type="entry name" value="ARABINOSE-BINDING PROTEIN-RELATED"/>
    <property type="match status" value="1"/>
</dbReference>
<dbReference type="InterPro" id="IPR050490">
    <property type="entry name" value="Bact_solute-bd_prot1"/>
</dbReference>
<evidence type="ECO:0000313" key="3">
    <source>
        <dbReference type="Proteomes" id="UP001501536"/>
    </source>
</evidence>
<dbReference type="EMBL" id="BAABCJ010000002">
    <property type="protein sequence ID" value="GAA3704513.1"/>
    <property type="molecule type" value="Genomic_DNA"/>
</dbReference>
<evidence type="ECO:0000313" key="2">
    <source>
        <dbReference type="EMBL" id="GAA3704513.1"/>
    </source>
</evidence>
<dbReference type="SUPFAM" id="SSF53850">
    <property type="entry name" value="Periplasmic binding protein-like II"/>
    <property type="match status" value="1"/>
</dbReference>
<organism evidence="2 3">
    <name type="scientific">Zhihengliuella alba</name>
    <dbReference type="NCBI Taxonomy" id="547018"/>
    <lineage>
        <taxon>Bacteria</taxon>
        <taxon>Bacillati</taxon>
        <taxon>Actinomycetota</taxon>
        <taxon>Actinomycetes</taxon>
        <taxon>Micrococcales</taxon>
        <taxon>Micrococcaceae</taxon>
        <taxon>Zhihengliuella</taxon>
    </lineage>
</organism>
<gene>
    <name evidence="2" type="ORF">GCM10022377_17710</name>
</gene>
<evidence type="ECO:0000256" key="1">
    <source>
        <dbReference type="SAM" id="SignalP"/>
    </source>
</evidence>
<keyword evidence="1" id="KW-0732">Signal</keyword>
<accession>A0ABP7DI56</accession>
<dbReference type="Gene3D" id="3.40.190.10">
    <property type="entry name" value="Periplasmic binding protein-like II"/>
    <property type="match status" value="2"/>
</dbReference>
<feature type="chain" id="PRO_5046375171" evidence="1">
    <location>
        <begin position="38"/>
        <end position="439"/>
    </location>
</feature>
<dbReference type="PANTHER" id="PTHR43649:SF11">
    <property type="entry name" value="ABC TRANSPORTER SUBSTRATE-BINDING PROTEIN YESO-RELATED"/>
    <property type="match status" value="1"/>
</dbReference>
<keyword evidence="3" id="KW-1185">Reference proteome</keyword>
<proteinExistence type="predicted"/>
<reference evidence="3" key="1">
    <citation type="journal article" date="2019" name="Int. J. Syst. Evol. Microbiol.">
        <title>The Global Catalogue of Microorganisms (GCM) 10K type strain sequencing project: providing services to taxonomists for standard genome sequencing and annotation.</title>
        <authorList>
            <consortium name="The Broad Institute Genomics Platform"/>
            <consortium name="The Broad Institute Genome Sequencing Center for Infectious Disease"/>
            <person name="Wu L."/>
            <person name="Ma J."/>
        </authorList>
    </citation>
    <scope>NUCLEOTIDE SEQUENCE [LARGE SCALE GENOMIC DNA]</scope>
    <source>
        <strain evidence="3">JCM 16961</strain>
    </source>
</reference>
<protein>
    <submittedName>
        <fullName evidence="2">Extracellular solute-binding protein</fullName>
    </submittedName>
</protein>